<evidence type="ECO:0000256" key="1">
    <source>
        <dbReference type="ARBA" id="ARBA00022741"/>
    </source>
</evidence>
<proteinExistence type="predicted"/>
<dbReference type="AlphaFoldDB" id="A0A7Y0F257"/>
<evidence type="ECO:0000256" key="5">
    <source>
        <dbReference type="ARBA" id="ARBA00023118"/>
    </source>
</evidence>
<evidence type="ECO:0000259" key="8">
    <source>
        <dbReference type="PROSITE" id="PS51643"/>
    </source>
</evidence>
<dbReference type="PROSITE" id="PS51643">
    <property type="entry name" value="HD_CAS3"/>
    <property type="match status" value="1"/>
</dbReference>
<dbReference type="GO" id="GO:0051607">
    <property type="term" value="P:defense response to virus"/>
    <property type="evidence" value="ECO:0007669"/>
    <property type="project" value="UniProtKB-KW"/>
</dbReference>
<evidence type="ECO:0000256" key="6">
    <source>
        <dbReference type="SAM" id="Coils"/>
    </source>
</evidence>
<dbReference type="InterPro" id="IPR027417">
    <property type="entry name" value="P-loop_NTPase"/>
</dbReference>
<organism evidence="9 10">
    <name type="scientific">Bifidobacterium moraviense</name>
    <dbReference type="NCBI Taxonomy" id="2675323"/>
    <lineage>
        <taxon>Bacteria</taxon>
        <taxon>Bacillati</taxon>
        <taxon>Actinomycetota</taxon>
        <taxon>Actinomycetes</taxon>
        <taxon>Bifidobacteriales</taxon>
        <taxon>Bifidobacteriaceae</taxon>
        <taxon>Bifidobacterium</taxon>
    </lineage>
</organism>
<dbReference type="GO" id="GO:0016787">
    <property type="term" value="F:hydrolase activity"/>
    <property type="evidence" value="ECO:0007669"/>
    <property type="project" value="UniProtKB-KW"/>
</dbReference>
<evidence type="ECO:0000256" key="4">
    <source>
        <dbReference type="ARBA" id="ARBA00022840"/>
    </source>
</evidence>
<dbReference type="GO" id="GO:0004386">
    <property type="term" value="F:helicase activity"/>
    <property type="evidence" value="ECO:0007669"/>
    <property type="project" value="UniProtKB-KW"/>
</dbReference>
<name>A0A7Y0F257_9BIFI</name>
<dbReference type="InterPro" id="IPR054712">
    <property type="entry name" value="Cas3-like_dom"/>
</dbReference>
<evidence type="ECO:0000256" key="3">
    <source>
        <dbReference type="ARBA" id="ARBA00022806"/>
    </source>
</evidence>
<feature type="domain" description="HD Cas3-type" evidence="8">
    <location>
        <begin position="853"/>
        <end position="1050"/>
    </location>
</feature>
<keyword evidence="1" id="KW-0547">Nucleotide-binding</keyword>
<evidence type="ECO:0000256" key="7">
    <source>
        <dbReference type="SAM" id="MobiDB-lite"/>
    </source>
</evidence>
<evidence type="ECO:0000313" key="9">
    <source>
        <dbReference type="EMBL" id="NMN00680.1"/>
    </source>
</evidence>
<dbReference type="EMBL" id="JAAIIH010000009">
    <property type="protein sequence ID" value="NMN00680.1"/>
    <property type="molecule type" value="Genomic_DNA"/>
</dbReference>
<feature type="region of interest" description="Disordered" evidence="7">
    <location>
        <begin position="266"/>
        <end position="288"/>
    </location>
</feature>
<dbReference type="Pfam" id="PF22590">
    <property type="entry name" value="Cas3-like_C_2"/>
    <property type="match status" value="1"/>
</dbReference>
<keyword evidence="10" id="KW-1185">Reference proteome</keyword>
<dbReference type="SUPFAM" id="SSF52540">
    <property type="entry name" value="P-loop containing nucleoside triphosphate hydrolases"/>
    <property type="match status" value="1"/>
</dbReference>
<dbReference type="Gene3D" id="3.40.50.300">
    <property type="entry name" value="P-loop containing nucleotide triphosphate hydrolases"/>
    <property type="match status" value="1"/>
</dbReference>
<dbReference type="Proteomes" id="UP000588277">
    <property type="component" value="Unassembled WGS sequence"/>
</dbReference>
<keyword evidence="6" id="KW-0175">Coiled coil</keyword>
<gene>
    <name evidence="9" type="ORF">G1C96_1259</name>
</gene>
<dbReference type="NCBIfam" id="TIGR02621">
    <property type="entry name" value="cas3_GSU0051"/>
    <property type="match status" value="1"/>
</dbReference>
<feature type="coiled-coil region" evidence="6">
    <location>
        <begin position="753"/>
        <end position="780"/>
    </location>
</feature>
<protein>
    <recommendedName>
        <fullName evidence="8">HD Cas3-type domain-containing protein</fullName>
    </recommendedName>
</protein>
<accession>A0A7Y0F257</accession>
<dbReference type="GO" id="GO:0005524">
    <property type="term" value="F:ATP binding"/>
    <property type="evidence" value="ECO:0007669"/>
    <property type="project" value="UniProtKB-KW"/>
</dbReference>
<evidence type="ECO:0000313" key="10">
    <source>
        <dbReference type="Proteomes" id="UP000588277"/>
    </source>
</evidence>
<keyword evidence="2" id="KW-0378">Hydrolase</keyword>
<keyword evidence="5" id="KW-0051">Antiviral defense</keyword>
<evidence type="ECO:0000256" key="2">
    <source>
        <dbReference type="ARBA" id="ARBA00022801"/>
    </source>
</evidence>
<dbReference type="InterPro" id="IPR013444">
    <property type="entry name" value="Helicase_Cas3_CRISPR-ass_Anaes"/>
</dbReference>
<dbReference type="InterPro" id="IPR006483">
    <property type="entry name" value="CRISPR-assoc_Cas3_HD"/>
</dbReference>
<keyword evidence="4" id="KW-0067">ATP-binding</keyword>
<keyword evidence="3" id="KW-0347">Helicase</keyword>
<sequence>MDAMNELLGQFDAFVSAVHDGRKPYQWQRRLVRFIIEHGRWPERIAAPTGAGKTMAIDVHVFLSAMAGLAKQPSRTAPDGLADTVAAYRDALARLPRRLVMTVNRRALVDDQYEAACALAACLDDPGQNDLLHAVRQGLIVRERGNLGDGEFSSSEYCRVTRLRGGAAIDPETRSWRYRPTACQIICATPDMFGSRLLFHGYGVTPEASPIEAGLLAYDTVLVADEAHLNRQLVKTAMSVQRLERLQANPVADCVTPLQVVSTTATQQNDGAAAPDNAEVGSAETEHTVGVDERDFAVDEALKSRLTKPKPVALEEYAGNDKQFAQSMAELCVKTAEAYGDGGVIGVIVNSVAMARDVRRAMEEVLRLRKKKSAATDESVKRCEIPIDKQIQSFVGPMREYDKRQLMSGRLFDAIQGDSTAQAETGLCFVIATQTMEVGVDADFAALVTELPSASALAQRAGRVNRRGKREAGPIIVVAHDATPKNSVYTDEELQQAKDWIDSLPQIAQHDGSSVPDMAAWNTVQCPPPADALRRAALQRLEAWDVENLSHTDEQLSGFMSLPMQGAADLNLWLRDDLQPDDVSVGVVVRDLPQGDADACAVLNAARPVPDEVFPVRNRRQLDDIDKAQRRAQQKPQEEFRILIVRSRDGDDAVTAWQPQPDLKLSDVVRAGDVLVVDANAKLFDRGLHVLTPELGEKKCERECDVQAQCQRDAIVVSTTMSVEAKQNDATNQPARVDSALAQALVKIRDADLAAEHDEAESLKQLLDETEQQLLKKAIDKVYGSQEDDSLKDRSEWWMDAATDRLVVPLEDAGDDPVWMVLRTAVDALSGGAAQQEMRVPRKNSGLVYLDRDDGHQRSVEVRATRFLDVLGIVDGIREDVALAARHHDDGKKDRRFQRLLHYRLPEPDQYDASTYLAKSRFRVVAVEQRLRRELDLQGWRHEQRSAADIWANRNAYHAHDAELVTRLAGTSHGHGRSCFRDNAERLIPQSVMAQSSDPDLDMASIRKSAEALFGDGLWERIITRTNARYGIWGMAYLEAILRAADVNVSTEGR</sequence>
<comment type="caution">
    <text evidence="9">The sequence shown here is derived from an EMBL/GenBank/DDBJ whole genome shotgun (WGS) entry which is preliminary data.</text>
</comment>
<reference evidence="9 10" key="1">
    <citation type="submission" date="2020-02" db="EMBL/GenBank/DDBJ databases">
        <title>Characterization of phylogenetic diversity of novel bifidobacterial species isolated in Czech ZOOs.</title>
        <authorList>
            <person name="Lugli G.A."/>
            <person name="Vera N.B."/>
            <person name="Ventura M."/>
        </authorList>
    </citation>
    <scope>NUCLEOTIDE SEQUENCE [LARGE SCALE GENOMIC DNA]</scope>
    <source>
        <strain evidence="9 10">DSM 109958</strain>
    </source>
</reference>